<dbReference type="Proteomes" id="UP000095709">
    <property type="component" value="Unassembled WGS sequence"/>
</dbReference>
<dbReference type="CDD" id="cd06267">
    <property type="entry name" value="PBP1_LacI_sugar_binding-like"/>
    <property type="match status" value="1"/>
</dbReference>
<keyword evidence="3" id="KW-0804">Transcription</keyword>
<sequence>MDSQTRKTKPKYEMIKETLLARIHAGDFSFDESFCTEKMLSEQHHVSRITAKRAIEDLEQQGILYRKRGVGSFVSRSLSPDSKATDTPKMISLLLPFATTQGNISEAIGSLSAVLAECGYFLSIHVTGSSSPKERTTLELLRSQNIAALVYYPKRDNIHLEKLNDFMFSGCPIVIVDKQTDCPYLNNVVCDNYDGGRQAARHLLGQGHRNIAFFTAAPLSETSSVRDRFAGFLHEMKAAGIAPDPKQLVTCCEELSDDAALSTELTPFQQKLLAMHRDGITAIIAENDRIAELIFLACRTIGLRIPEDLCLCGFDDTNVSRSLGITSIHQDFTGIGREVGRILLAALKNPAAETEKIILPVTIVPRASSQKNLSPISEHD</sequence>
<dbReference type="SUPFAM" id="SSF53822">
    <property type="entry name" value="Periplasmic binding protein-like I"/>
    <property type="match status" value="1"/>
</dbReference>
<dbReference type="Gene3D" id="3.40.50.2300">
    <property type="match status" value="2"/>
</dbReference>
<dbReference type="GO" id="GO:0000976">
    <property type="term" value="F:transcription cis-regulatory region binding"/>
    <property type="evidence" value="ECO:0007669"/>
    <property type="project" value="TreeGrafter"/>
</dbReference>
<dbReference type="PANTHER" id="PTHR30146">
    <property type="entry name" value="LACI-RELATED TRANSCRIPTIONAL REPRESSOR"/>
    <property type="match status" value="1"/>
</dbReference>
<keyword evidence="1" id="KW-0805">Transcription regulation</keyword>
<dbReference type="Pfam" id="PF13377">
    <property type="entry name" value="Peripla_BP_3"/>
    <property type="match status" value="1"/>
</dbReference>
<evidence type="ECO:0000256" key="2">
    <source>
        <dbReference type="ARBA" id="ARBA00023125"/>
    </source>
</evidence>
<dbReference type="Gene3D" id="1.10.10.10">
    <property type="entry name" value="Winged helix-like DNA-binding domain superfamily/Winged helix DNA-binding domain"/>
    <property type="match status" value="1"/>
</dbReference>
<dbReference type="RefSeq" id="WP_055267187.1">
    <property type="nucleotide sequence ID" value="NZ_CZAL01000012.1"/>
</dbReference>
<accession>A0A174PGM4</accession>
<feature type="domain" description="HTH gntR-type" evidence="4">
    <location>
        <begin position="9"/>
        <end position="77"/>
    </location>
</feature>
<dbReference type="Pfam" id="PF00392">
    <property type="entry name" value="GntR"/>
    <property type="match status" value="1"/>
</dbReference>
<dbReference type="InterPro" id="IPR036390">
    <property type="entry name" value="WH_DNA-bd_sf"/>
</dbReference>
<dbReference type="SMART" id="SM00345">
    <property type="entry name" value="HTH_GNTR"/>
    <property type="match status" value="1"/>
</dbReference>
<evidence type="ECO:0000256" key="1">
    <source>
        <dbReference type="ARBA" id="ARBA00023015"/>
    </source>
</evidence>
<organism evidence="5 6">
    <name type="scientific">Fusicatenibacter saccharivorans</name>
    <dbReference type="NCBI Taxonomy" id="1150298"/>
    <lineage>
        <taxon>Bacteria</taxon>
        <taxon>Bacillati</taxon>
        <taxon>Bacillota</taxon>
        <taxon>Clostridia</taxon>
        <taxon>Lachnospirales</taxon>
        <taxon>Lachnospiraceae</taxon>
        <taxon>Fusicatenibacter</taxon>
    </lineage>
</organism>
<dbReference type="InterPro" id="IPR028082">
    <property type="entry name" value="Peripla_BP_I"/>
</dbReference>
<dbReference type="AlphaFoldDB" id="A0A174PGM4"/>
<evidence type="ECO:0000313" key="5">
    <source>
        <dbReference type="EMBL" id="CUP58227.1"/>
    </source>
</evidence>
<dbReference type="InterPro" id="IPR036388">
    <property type="entry name" value="WH-like_DNA-bd_sf"/>
</dbReference>
<dbReference type="PANTHER" id="PTHR30146:SF138">
    <property type="entry name" value="TRANSCRIPTIONAL REGULATORY PROTEIN"/>
    <property type="match status" value="1"/>
</dbReference>
<dbReference type="InterPro" id="IPR046335">
    <property type="entry name" value="LacI/GalR-like_sensor"/>
</dbReference>
<protein>
    <submittedName>
        <fullName evidence="5">Arabinose metabolism transcriptional repressor</fullName>
    </submittedName>
</protein>
<reference evidence="5 6" key="1">
    <citation type="submission" date="2015-09" db="EMBL/GenBank/DDBJ databases">
        <authorList>
            <consortium name="Pathogen Informatics"/>
        </authorList>
    </citation>
    <scope>NUCLEOTIDE SEQUENCE [LARGE SCALE GENOMIC DNA]</scope>
    <source>
        <strain evidence="5 6">2789STDY5834885</strain>
    </source>
</reference>
<dbReference type="EMBL" id="CZAL01000012">
    <property type="protein sequence ID" value="CUP58227.1"/>
    <property type="molecule type" value="Genomic_DNA"/>
</dbReference>
<keyword evidence="2" id="KW-0238">DNA-binding</keyword>
<dbReference type="CDD" id="cd07377">
    <property type="entry name" value="WHTH_GntR"/>
    <property type="match status" value="1"/>
</dbReference>
<gene>
    <name evidence="5" type="primary">araR_2</name>
    <name evidence="5" type="ORF">ERS852498_02313</name>
</gene>
<evidence type="ECO:0000259" key="4">
    <source>
        <dbReference type="PROSITE" id="PS50949"/>
    </source>
</evidence>
<dbReference type="InterPro" id="IPR000524">
    <property type="entry name" value="Tscrpt_reg_HTH_GntR"/>
</dbReference>
<name>A0A174PGM4_9FIRM</name>
<proteinExistence type="predicted"/>
<dbReference type="SUPFAM" id="SSF46785">
    <property type="entry name" value="Winged helix' DNA-binding domain"/>
    <property type="match status" value="1"/>
</dbReference>
<evidence type="ECO:0000256" key="3">
    <source>
        <dbReference type="ARBA" id="ARBA00023163"/>
    </source>
</evidence>
<dbReference type="GO" id="GO:0003700">
    <property type="term" value="F:DNA-binding transcription factor activity"/>
    <property type="evidence" value="ECO:0007669"/>
    <property type="project" value="InterPro"/>
</dbReference>
<evidence type="ECO:0000313" key="6">
    <source>
        <dbReference type="Proteomes" id="UP000095709"/>
    </source>
</evidence>
<dbReference type="PROSITE" id="PS50949">
    <property type="entry name" value="HTH_GNTR"/>
    <property type="match status" value="1"/>
</dbReference>